<sequence length="228" mass="25571">MSIHLHSDLQALQRKLLYLAAEVEESVRRAMRALVERKQDLALSVIEGDRAIDEREVELEEDCLKVLALHHPVANDLRFVTSCLKIDNDLERIGDLAVNIAKRVATLTVSPPLPIPDGLLRMADEAARMLRESLDAFVRGDAQVARRICREDDLIDDLHSDINRDVISQMELNPTAVEPYILLLGISKSIERVADHATNIAEDVVYIVEGEIIRHGRGPRPKSAPSQR</sequence>
<dbReference type="RefSeq" id="WP_145191540.1">
    <property type="nucleotide sequence ID" value="NZ_CP036290.1"/>
</dbReference>
<proteinExistence type="inferred from homology"/>
<evidence type="ECO:0000259" key="9">
    <source>
        <dbReference type="Pfam" id="PF01895"/>
    </source>
</evidence>
<dbReference type="InterPro" id="IPR038078">
    <property type="entry name" value="PhoU-like_sf"/>
</dbReference>
<dbReference type="PIRSF" id="PIRSF003107">
    <property type="entry name" value="PhoU"/>
    <property type="match status" value="1"/>
</dbReference>
<comment type="subcellular location">
    <subcellularLocation>
        <location evidence="1 8">Cytoplasm</location>
    </subcellularLocation>
</comment>
<dbReference type="GO" id="GO:0005737">
    <property type="term" value="C:cytoplasm"/>
    <property type="evidence" value="ECO:0007669"/>
    <property type="project" value="UniProtKB-SubCell"/>
</dbReference>
<evidence type="ECO:0000256" key="5">
    <source>
        <dbReference type="ARBA" id="ARBA00022490"/>
    </source>
</evidence>
<dbReference type="InterPro" id="IPR028366">
    <property type="entry name" value="PhoU"/>
</dbReference>
<dbReference type="Pfam" id="PF01895">
    <property type="entry name" value="PhoU"/>
    <property type="match status" value="2"/>
</dbReference>
<dbReference type="NCBIfam" id="TIGR02135">
    <property type="entry name" value="phoU_full"/>
    <property type="match status" value="1"/>
</dbReference>
<reference evidence="10 11" key="1">
    <citation type="submission" date="2019-02" db="EMBL/GenBank/DDBJ databases">
        <title>Deep-cultivation of Planctomycetes and their phenomic and genomic characterization uncovers novel biology.</title>
        <authorList>
            <person name="Wiegand S."/>
            <person name="Jogler M."/>
            <person name="Boedeker C."/>
            <person name="Pinto D."/>
            <person name="Vollmers J."/>
            <person name="Rivas-Marin E."/>
            <person name="Kohn T."/>
            <person name="Peeters S.H."/>
            <person name="Heuer A."/>
            <person name="Rast P."/>
            <person name="Oberbeckmann S."/>
            <person name="Bunk B."/>
            <person name="Jeske O."/>
            <person name="Meyerdierks A."/>
            <person name="Storesund J.E."/>
            <person name="Kallscheuer N."/>
            <person name="Luecker S."/>
            <person name="Lage O.M."/>
            <person name="Pohl T."/>
            <person name="Merkel B.J."/>
            <person name="Hornburger P."/>
            <person name="Mueller R.-W."/>
            <person name="Bruemmer F."/>
            <person name="Labrenz M."/>
            <person name="Spormann A.M."/>
            <person name="Op den Camp H."/>
            <person name="Overmann J."/>
            <person name="Amann R."/>
            <person name="Jetten M.S.M."/>
            <person name="Mascher T."/>
            <person name="Medema M.H."/>
            <person name="Devos D.P."/>
            <person name="Kaster A.-K."/>
            <person name="Ovreas L."/>
            <person name="Rohde M."/>
            <person name="Galperin M.Y."/>
            <person name="Jogler C."/>
        </authorList>
    </citation>
    <scope>NUCLEOTIDE SEQUENCE [LARGE SCALE GENOMIC DNA]</scope>
    <source>
        <strain evidence="10 11">Pla163</strain>
    </source>
</reference>
<feature type="domain" description="PhoU" evidence="9">
    <location>
        <begin position="19"/>
        <end position="104"/>
    </location>
</feature>
<evidence type="ECO:0000256" key="8">
    <source>
        <dbReference type="PIRNR" id="PIRNR003107"/>
    </source>
</evidence>
<comment type="subunit">
    <text evidence="3 8">Homodimer.</text>
</comment>
<dbReference type="OrthoDB" id="9814256at2"/>
<dbReference type="GO" id="GO:0006817">
    <property type="term" value="P:phosphate ion transport"/>
    <property type="evidence" value="ECO:0007669"/>
    <property type="project" value="UniProtKB-KW"/>
</dbReference>
<dbReference type="GO" id="GO:0045936">
    <property type="term" value="P:negative regulation of phosphate metabolic process"/>
    <property type="evidence" value="ECO:0007669"/>
    <property type="project" value="InterPro"/>
</dbReference>
<comment type="similarity">
    <text evidence="2 8">Belongs to the PhoU family.</text>
</comment>
<evidence type="ECO:0000256" key="2">
    <source>
        <dbReference type="ARBA" id="ARBA00008107"/>
    </source>
</evidence>
<organism evidence="10 11">
    <name type="scientific">Rohdeia mirabilis</name>
    <dbReference type="NCBI Taxonomy" id="2528008"/>
    <lineage>
        <taxon>Bacteria</taxon>
        <taxon>Pseudomonadati</taxon>
        <taxon>Planctomycetota</taxon>
        <taxon>Planctomycetia</taxon>
        <taxon>Planctomycetia incertae sedis</taxon>
        <taxon>Rohdeia</taxon>
    </lineage>
</organism>
<keyword evidence="6 8" id="KW-0592">Phosphate transport</keyword>
<name>A0A518D4K6_9BACT</name>
<dbReference type="GO" id="GO:0030643">
    <property type="term" value="P:intracellular phosphate ion homeostasis"/>
    <property type="evidence" value="ECO:0007669"/>
    <property type="project" value="InterPro"/>
</dbReference>
<dbReference type="InterPro" id="IPR026022">
    <property type="entry name" value="PhoU_dom"/>
</dbReference>
<protein>
    <recommendedName>
        <fullName evidence="8">Phosphate-specific transport system accessory protein PhoU</fullName>
    </recommendedName>
</protein>
<evidence type="ECO:0000313" key="10">
    <source>
        <dbReference type="EMBL" id="QDU86396.1"/>
    </source>
</evidence>
<evidence type="ECO:0000256" key="4">
    <source>
        <dbReference type="ARBA" id="ARBA00022448"/>
    </source>
</evidence>
<comment type="function">
    <text evidence="7 8">Plays a role in the regulation of phosphate uptake.</text>
</comment>
<dbReference type="SUPFAM" id="SSF109755">
    <property type="entry name" value="PhoU-like"/>
    <property type="match status" value="1"/>
</dbReference>
<evidence type="ECO:0000256" key="7">
    <source>
        <dbReference type="ARBA" id="ARBA00056181"/>
    </source>
</evidence>
<accession>A0A518D4K6</accession>
<feature type="domain" description="PhoU" evidence="9">
    <location>
        <begin position="119"/>
        <end position="204"/>
    </location>
</feature>
<keyword evidence="11" id="KW-1185">Reference proteome</keyword>
<dbReference type="AlphaFoldDB" id="A0A518D4K6"/>
<dbReference type="Proteomes" id="UP000319342">
    <property type="component" value="Chromosome"/>
</dbReference>
<keyword evidence="5 8" id="KW-0963">Cytoplasm</keyword>
<keyword evidence="4 8" id="KW-0813">Transport</keyword>
<dbReference type="PANTHER" id="PTHR42930:SF3">
    <property type="entry name" value="PHOSPHATE-SPECIFIC TRANSPORT SYSTEM ACCESSORY PROTEIN PHOU"/>
    <property type="match status" value="1"/>
</dbReference>
<dbReference type="Gene3D" id="1.20.58.220">
    <property type="entry name" value="Phosphate transport system protein phou homolog 2, domain 2"/>
    <property type="match status" value="1"/>
</dbReference>
<gene>
    <name evidence="10" type="ORF">Pla163_35470</name>
</gene>
<dbReference type="EMBL" id="CP036290">
    <property type="protein sequence ID" value="QDU86396.1"/>
    <property type="molecule type" value="Genomic_DNA"/>
</dbReference>
<evidence type="ECO:0000256" key="3">
    <source>
        <dbReference type="ARBA" id="ARBA00011738"/>
    </source>
</evidence>
<dbReference type="FunFam" id="1.20.58.220:FF:000004">
    <property type="entry name" value="Phosphate-specific transport system accessory protein PhoU"/>
    <property type="match status" value="1"/>
</dbReference>
<evidence type="ECO:0000313" key="11">
    <source>
        <dbReference type="Proteomes" id="UP000319342"/>
    </source>
</evidence>
<evidence type="ECO:0000256" key="6">
    <source>
        <dbReference type="ARBA" id="ARBA00022592"/>
    </source>
</evidence>
<dbReference type="PANTHER" id="PTHR42930">
    <property type="entry name" value="PHOSPHATE-SPECIFIC TRANSPORT SYSTEM ACCESSORY PROTEIN PHOU"/>
    <property type="match status" value="1"/>
</dbReference>
<evidence type="ECO:0000256" key="1">
    <source>
        <dbReference type="ARBA" id="ARBA00004496"/>
    </source>
</evidence>